<dbReference type="InterPro" id="IPR036875">
    <property type="entry name" value="Znf_CCHC_sf"/>
</dbReference>
<evidence type="ECO:0000313" key="5">
    <source>
        <dbReference type="Proteomes" id="UP000233837"/>
    </source>
</evidence>
<keyword evidence="5" id="KW-1185">Reference proteome</keyword>
<sequence>MIGEPLWIDAQTGNVGRREYARVCVKLDLARKLQSGIWINGWKGRFHQRVEYEGLGLSCFECGRVGHRKEHCPSRVGTGIPTPGSAKSGPIAGKSPVSGGGSSASTSNSKQPVGNTPTVGVVTPCPNSNTSTTGKAAGFVSQGNAGQSSSRTQDLGSCSPEIPLAPDDDSLYGPWNVVPPRKGRRSAKKNQAEEKLPLGENIPRQVNLAKVKEPKVQRMKENFRPSRGDKKPGLTEPLLFSAGVRSVEARPTRPKLGASKAHFDKELKALGPIEEAPRKRRKDSSSPLSGGDASPMVN</sequence>
<reference evidence="4 5" key="2">
    <citation type="journal article" date="2017" name="Nature">
        <title>The Apostasia genome and the evolution of orchids.</title>
        <authorList>
            <person name="Zhang G.Q."/>
            <person name="Liu K.W."/>
            <person name="Li Z."/>
            <person name="Lohaus R."/>
            <person name="Hsiao Y.Y."/>
            <person name="Niu S.C."/>
            <person name="Wang J.Y."/>
            <person name="Lin Y.C."/>
            <person name="Xu Q."/>
            <person name="Chen L.J."/>
            <person name="Yoshida K."/>
            <person name="Fujiwara S."/>
            <person name="Wang Z.W."/>
            <person name="Zhang Y.Q."/>
            <person name="Mitsuda N."/>
            <person name="Wang M."/>
            <person name="Liu G.H."/>
            <person name="Pecoraro L."/>
            <person name="Huang H.X."/>
            <person name="Xiao X.J."/>
            <person name="Lin M."/>
            <person name="Wu X.Y."/>
            <person name="Wu W.L."/>
            <person name="Chen Y.Y."/>
            <person name="Chang S.B."/>
            <person name="Sakamoto S."/>
            <person name="Ohme-Takagi M."/>
            <person name="Yagi M."/>
            <person name="Zeng S.J."/>
            <person name="Shen C.Y."/>
            <person name="Yeh C.M."/>
            <person name="Luo Y.B."/>
            <person name="Tsai W.C."/>
            <person name="Van de Peer Y."/>
            <person name="Liu Z.J."/>
        </authorList>
    </citation>
    <scope>NUCLEOTIDE SEQUENCE [LARGE SCALE GENOMIC DNA]</scope>
    <source>
        <tissue evidence="4">The whole plant</tissue>
    </source>
</reference>
<evidence type="ECO:0000313" key="4">
    <source>
        <dbReference type="EMBL" id="PKU63478.1"/>
    </source>
</evidence>
<gene>
    <name evidence="4" type="ORF">MA16_Dca027853</name>
</gene>
<proteinExistence type="predicted"/>
<organism evidence="4 5">
    <name type="scientific">Dendrobium catenatum</name>
    <dbReference type="NCBI Taxonomy" id="906689"/>
    <lineage>
        <taxon>Eukaryota</taxon>
        <taxon>Viridiplantae</taxon>
        <taxon>Streptophyta</taxon>
        <taxon>Embryophyta</taxon>
        <taxon>Tracheophyta</taxon>
        <taxon>Spermatophyta</taxon>
        <taxon>Magnoliopsida</taxon>
        <taxon>Liliopsida</taxon>
        <taxon>Asparagales</taxon>
        <taxon>Orchidaceae</taxon>
        <taxon>Epidendroideae</taxon>
        <taxon>Malaxideae</taxon>
        <taxon>Dendrobiinae</taxon>
        <taxon>Dendrobium</taxon>
    </lineage>
</organism>
<feature type="compositionally biased region" description="Polar residues" evidence="2">
    <location>
        <begin position="141"/>
        <end position="156"/>
    </location>
</feature>
<dbReference type="SUPFAM" id="SSF57756">
    <property type="entry name" value="Retrovirus zinc finger-like domains"/>
    <property type="match status" value="1"/>
</dbReference>
<dbReference type="GO" id="GO:0003676">
    <property type="term" value="F:nucleic acid binding"/>
    <property type="evidence" value="ECO:0007669"/>
    <property type="project" value="InterPro"/>
</dbReference>
<evidence type="ECO:0000259" key="3">
    <source>
        <dbReference type="PROSITE" id="PS50158"/>
    </source>
</evidence>
<dbReference type="InterPro" id="IPR040256">
    <property type="entry name" value="At4g02000-like"/>
</dbReference>
<keyword evidence="1" id="KW-0863">Zinc-finger</keyword>
<feature type="compositionally biased region" description="Basic and acidic residues" evidence="2">
    <location>
        <begin position="210"/>
        <end position="233"/>
    </location>
</feature>
<protein>
    <recommendedName>
        <fullName evidence="3">CCHC-type domain-containing protein</fullName>
    </recommendedName>
</protein>
<keyword evidence="1" id="KW-0479">Metal-binding</keyword>
<feature type="region of interest" description="Disordered" evidence="2">
    <location>
        <begin position="70"/>
        <end position="298"/>
    </location>
</feature>
<dbReference type="Proteomes" id="UP000233837">
    <property type="component" value="Unassembled WGS sequence"/>
</dbReference>
<dbReference type="InterPro" id="IPR001878">
    <property type="entry name" value="Znf_CCHC"/>
</dbReference>
<accession>A0A2I0VJ87</accession>
<keyword evidence="1" id="KW-0862">Zinc</keyword>
<dbReference type="EMBL" id="KZ503490">
    <property type="protein sequence ID" value="PKU63478.1"/>
    <property type="molecule type" value="Genomic_DNA"/>
</dbReference>
<name>A0A2I0VJ87_9ASPA</name>
<evidence type="ECO:0000256" key="2">
    <source>
        <dbReference type="SAM" id="MobiDB-lite"/>
    </source>
</evidence>
<reference evidence="4 5" key="1">
    <citation type="journal article" date="2016" name="Sci. Rep.">
        <title>The Dendrobium catenatum Lindl. genome sequence provides insights into polysaccharide synthase, floral development and adaptive evolution.</title>
        <authorList>
            <person name="Zhang G.Q."/>
            <person name="Xu Q."/>
            <person name="Bian C."/>
            <person name="Tsai W.C."/>
            <person name="Yeh C.M."/>
            <person name="Liu K.W."/>
            <person name="Yoshida K."/>
            <person name="Zhang L.S."/>
            <person name="Chang S.B."/>
            <person name="Chen F."/>
            <person name="Shi Y."/>
            <person name="Su Y.Y."/>
            <person name="Zhang Y.Q."/>
            <person name="Chen L.J."/>
            <person name="Yin Y."/>
            <person name="Lin M."/>
            <person name="Huang H."/>
            <person name="Deng H."/>
            <person name="Wang Z.W."/>
            <person name="Zhu S.L."/>
            <person name="Zhao X."/>
            <person name="Deng C."/>
            <person name="Niu S.C."/>
            <person name="Huang J."/>
            <person name="Wang M."/>
            <person name="Liu G.H."/>
            <person name="Yang H.J."/>
            <person name="Xiao X.J."/>
            <person name="Hsiao Y.Y."/>
            <person name="Wu W.L."/>
            <person name="Chen Y.Y."/>
            <person name="Mitsuda N."/>
            <person name="Ohme-Takagi M."/>
            <person name="Luo Y.B."/>
            <person name="Van de Peer Y."/>
            <person name="Liu Z.J."/>
        </authorList>
    </citation>
    <scope>NUCLEOTIDE SEQUENCE [LARGE SCALE GENOMIC DNA]</scope>
    <source>
        <tissue evidence="4">The whole plant</tissue>
    </source>
</reference>
<dbReference type="GO" id="GO:0008270">
    <property type="term" value="F:zinc ion binding"/>
    <property type="evidence" value="ECO:0007669"/>
    <property type="project" value="UniProtKB-KW"/>
</dbReference>
<dbReference type="PROSITE" id="PS50158">
    <property type="entry name" value="ZF_CCHC"/>
    <property type="match status" value="1"/>
</dbReference>
<dbReference type="AlphaFoldDB" id="A0A2I0VJ87"/>
<dbReference type="PANTHER" id="PTHR31286">
    <property type="entry name" value="GLYCINE-RICH CELL WALL STRUCTURAL PROTEIN 1.8-LIKE"/>
    <property type="match status" value="1"/>
</dbReference>
<evidence type="ECO:0000256" key="1">
    <source>
        <dbReference type="PROSITE-ProRule" id="PRU00047"/>
    </source>
</evidence>
<feature type="domain" description="CCHC-type" evidence="3">
    <location>
        <begin position="59"/>
        <end position="74"/>
    </location>
</feature>
<feature type="compositionally biased region" description="Low complexity" evidence="2">
    <location>
        <begin position="93"/>
        <end position="127"/>
    </location>
</feature>
<dbReference type="PANTHER" id="PTHR31286:SF99">
    <property type="entry name" value="DUF4283 DOMAIN-CONTAINING PROTEIN"/>
    <property type="match status" value="1"/>
</dbReference>